<dbReference type="InterPro" id="IPR019587">
    <property type="entry name" value="Polyketide_cyclase/dehydratase"/>
</dbReference>
<keyword evidence="2" id="KW-1185">Reference proteome</keyword>
<dbReference type="EMBL" id="JBHRWO010000012">
    <property type="protein sequence ID" value="MFC3493980.1"/>
    <property type="molecule type" value="Genomic_DNA"/>
</dbReference>
<dbReference type="Proteomes" id="UP001595712">
    <property type="component" value="Unassembled WGS sequence"/>
</dbReference>
<dbReference type="RefSeq" id="WP_387977328.1">
    <property type="nucleotide sequence ID" value="NZ_JBHRWO010000012.1"/>
</dbReference>
<accession>A0ABV7Q3G9</accession>
<dbReference type="Gene3D" id="3.30.530.20">
    <property type="match status" value="1"/>
</dbReference>
<sequence length="142" mass="15488">MKFTNTITIDRRTADVFAYLADLENLPQWNYALGETELTSAGPVGVGSRYRQTRTIPTRSEESLEVTAFEPDSRLSIRGDLGPFHSEVDYLLAPAGGGTLLTNTMRLQPSGAVRVIAPLAAIKVKSAVAANLEALKQLLERR</sequence>
<dbReference type="InterPro" id="IPR023393">
    <property type="entry name" value="START-like_dom_sf"/>
</dbReference>
<name>A0ABV7Q3G9_9ACTN</name>
<dbReference type="Pfam" id="PF10604">
    <property type="entry name" value="Polyketide_cyc2"/>
    <property type="match status" value="1"/>
</dbReference>
<evidence type="ECO:0000313" key="1">
    <source>
        <dbReference type="EMBL" id="MFC3493980.1"/>
    </source>
</evidence>
<gene>
    <name evidence="1" type="ORF">ACFO8M_15985</name>
</gene>
<organism evidence="1 2">
    <name type="scientific">Glycomyces rhizosphaerae</name>
    <dbReference type="NCBI Taxonomy" id="2054422"/>
    <lineage>
        <taxon>Bacteria</taxon>
        <taxon>Bacillati</taxon>
        <taxon>Actinomycetota</taxon>
        <taxon>Actinomycetes</taxon>
        <taxon>Glycomycetales</taxon>
        <taxon>Glycomycetaceae</taxon>
        <taxon>Glycomyces</taxon>
    </lineage>
</organism>
<reference evidence="2" key="1">
    <citation type="journal article" date="2019" name="Int. J. Syst. Evol. Microbiol.">
        <title>The Global Catalogue of Microorganisms (GCM) 10K type strain sequencing project: providing services to taxonomists for standard genome sequencing and annotation.</title>
        <authorList>
            <consortium name="The Broad Institute Genomics Platform"/>
            <consortium name="The Broad Institute Genome Sequencing Center for Infectious Disease"/>
            <person name="Wu L."/>
            <person name="Ma J."/>
        </authorList>
    </citation>
    <scope>NUCLEOTIDE SEQUENCE [LARGE SCALE GENOMIC DNA]</scope>
    <source>
        <strain evidence="2">CGMCC 4.7396</strain>
    </source>
</reference>
<proteinExistence type="predicted"/>
<comment type="caution">
    <text evidence="1">The sequence shown here is derived from an EMBL/GenBank/DDBJ whole genome shotgun (WGS) entry which is preliminary data.</text>
</comment>
<dbReference type="SUPFAM" id="SSF55961">
    <property type="entry name" value="Bet v1-like"/>
    <property type="match status" value="1"/>
</dbReference>
<evidence type="ECO:0000313" key="2">
    <source>
        <dbReference type="Proteomes" id="UP001595712"/>
    </source>
</evidence>
<protein>
    <submittedName>
        <fullName evidence="1">SRPBCC family protein</fullName>
    </submittedName>
</protein>